<dbReference type="EMBL" id="JACIBT010000001">
    <property type="protein sequence ID" value="MBB3666491.1"/>
    <property type="molecule type" value="Genomic_DNA"/>
</dbReference>
<dbReference type="Proteomes" id="UP000547528">
    <property type="component" value="Unassembled WGS sequence"/>
</dbReference>
<dbReference type="RefSeq" id="WP_183356939.1">
    <property type="nucleotide sequence ID" value="NZ_BAABKR010000004.1"/>
</dbReference>
<feature type="transmembrane region" description="Helical" evidence="2">
    <location>
        <begin position="209"/>
        <end position="238"/>
    </location>
</feature>
<feature type="compositionally biased region" description="Basic and acidic residues" evidence="1">
    <location>
        <begin position="1"/>
        <end position="15"/>
    </location>
</feature>
<comment type="caution">
    <text evidence="3">The sequence shown here is derived from an EMBL/GenBank/DDBJ whole genome shotgun (WGS) entry which is preliminary data.</text>
</comment>
<keyword evidence="4" id="KW-1185">Reference proteome</keyword>
<evidence type="ECO:0000313" key="3">
    <source>
        <dbReference type="EMBL" id="MBB3666491.1"/>
    </source>
</evidence>
<feature type="compositionally biased region" description="Polar residues" evidence="1">
    <location>
        <begin position="130"/>
        <end position="149"/>
    </location>
</feature>
<feature type="transmembrane region" description="Helical" evidence="2">
    <location>
        <begin position="308"/>
        <end position="330"/>
    </location>
</feature>
<feature type="compositionally biased region" description="Low complexity" evidence="1">
    <location>
        <begin position="55"/>
        <end position="84"/>
    </location>
</feature>
<feature type="transmembrane region" description="Helical" evidence="2">
    <location>
        <begin position="342"/>
        <end position="362"/>
    </location>
</feature>
<evidence type="ECO:0000256" key="1">
    <source>
        <dbReference type="SAM" id="MobiDB-lite"/>
    </source>
</evidence>
<evidence type="ECO:0000256" key="2">
    <source>
        <dbReference type="SAM" id="Phobius"/>
    </source>
</evidence>
<sequence length="455" mass="49500">MSQNPDETRGPKDSESELDYGAFAADEPDFPEDRLDKERAPEDASEQSGAPVGGQSAATPATAPAADSAPAADEPQAASAADPAGYEEERTRSLSEELAAARSDSSADRLEAAQTASADAPAAADEQSTTVIPPSTQSETTPQRESISGSAEPGPGHQQPPAAVTPAPPPAQYAGAQHSGSRYTGSNDEITTADIDEEVTKSKRGVSRFLTVLIAIFTPVLFVVAAVRLVGTPVFLWFTYRRPGFPEDPQGFGLEERMLYGSYGMDFLFNLANFRYLADLTGPDGEPLFTSDGSDMNEVSHMVDVKEVVWIAMLVGMGLLLLTLVFALMLRSWRPGSFARGVFAGAWATVAVLIALAVLAILDWRMFFAEFHNLFFDGNWAFPDDFTLIRLYPNQFWVDAGIWIAALLVIFTLVALLITWPTKRRRARRAERLAEVQDRRRQKLIKELNSSSAHH</sequence>
<feature type="region of interest" description="Disordered" evidence="1">
    <location>
        <begin position="1"/>
        <end position="189"/>
    </location>
</feature>
<dbReference type="Pfam" id="PF07314">
    <property type="entry name" value="Lit"/>
    <property type="match status" value="1"/>
</dbReference>
<feature type="compositionally biased region" description="Low complexity" evidence="1">
    <location>
        <begin position="112"/>
        <end position="129"/>
    </location>
</feature>
<reference evidence="3 4" key="1">
    <citation type="submission" date="2020-08" db="EMBL/GenBank/DDBJ databases">
        <title>Sequencing the genomes of 1000 actinobacteria strains.</title>
        <authorList>
            <person name="Klenk H.-P."/>
        </authorList>
    </citation>
    <scope>NUCLEOTIDE SEQUENCE [LARGE SCALE GENOMIC DNA]</scope>
    <source>
        <strain evidence="3 4">DSM 28238</strain>
    </source>
</reference>
<dbReference type="AlphaFoldDB" id="A0A7W5TNA1"/>
<feature type="compositionally biased region" description="Basic and acidic residues" evidence="1">
    <location>
        <begin position="31"/>
        <end position="42"/>
    </location>
</feature>
<organism evidence="3 4">
    <name type="scientific">Garicola koreensis</name>
    <dbReference type="NCBI Taxonomy" id="1262554"/>
    <lineage>
        <taxon>Bacteria</taxon>
        <taxon>Bacillati</taxon>
        <taxon>Actinomycetota</taxon>
        <taxon>Actinomycetes</taxon>
        <taxon>Micrococcales</taxon>
        <taxon>Micrococcaceae</taxon>
        <taxon>Garicola</taxon>
    </lineage>
</organism>
<protein>
    <submittedName>
        <fullName evidence="3">Integral membrane protein (TIGR01906 family)</fullName>
    </submittedName>
</protein>
<accession>A0A7W5TNA1</accession>
<proteinExistence type="predicted"/>
<keyword evidence="2" id="KW-0472">Membrane</keyword>
<dbReference type="InterPro" id="IPR010178">
    <property type="entry name" value="Lit"/>
</dbReference>
<feature type="transmembrane region" description="Helical" evidence="2">
    <location>
        <begin position="400"/>
        <end position="420"/>
    </location>
</feature>
<keyword evidence="2" id="KW-0812">Transmembrane</keyword>
<feature type="compositionally biased region" description="Polar residues" evidence="1">
    <location>
        <begin position="178"/>
        <end position="189"/>
    </location>
</feature>
<gene>
    <name evidence="3" type="ORF">FHX47_000084</name>
</gene>
<name>A0A7W5TNA1_9MICC</name>
<keyword evidence="2" id="KW-1133">Transmembrane helix</keyword>
<evidence type="ECO:0000313" key="4">
    <source>
        <dbReference type="Proteomes" id="UP000547528"/>
    </source>
</evidence>